<comment type="similarity">
    <text evidence="1">Belongs to the short-chain fatty acyl-CoA assimilation regulator (ScfR) family.</text>
</comment>
<gene>
    <name evidence="3" type="ORF">BZG01_11350</name>
</gene>
<dbReference type="PANTHER" id="PTHR43236">
    <property type="entry name" value="ANTITOXIN HIGA1"/>
    <property type="match status" value="1"/>
</dbReference>
<evidence type="ECO:0000256" key="1">
    <source>
        <dbReference type="ARBA" id="ARBA00007227"/>
    </source>
</evidence>
<comment type="caution">
    <text evidence="3">The sequence shown here is derived from an EMBL/GenBank/DDBJ whole genome shotgun (WGS) entry which is preliminary data.</text>
</comment>
<dbReference type="SUPFAM" id="SSF47413">
    <property type="entry name" value="lambda repressor-like DNA-binding domains"/>
    <property type="match status" value="1"/>
</dbReference>
<dbReference type="Proteomes" id="UP000233618">
    <property type="component" value="Unassembled WGS sequence"/>
</dbReference>
<dbReference type="EMBL" id="MVDE01000015">
    <property type="protein sequence ID" value="PKQ66393.1"/>
    <property type="molecule type" value="Genomic_DNA"/>
</dbReference>
<dbReference type="InterPro" id="IPR010982">
    <property type="entry name" value="Lambda_DNA-bd_dom_sf"/>
</dbReference>
<dbReference type="RefSeq" id="WP_101309961.1">
    <property type="nucleotide sequence ID" value="NZ_MVDE01000015.1"/>
</dbReference>
<organism evidence="3 4">
    <name type="scientific">Labilibaculum manganireducens</name>
    <dbReference type="NCBI Taxonomy" id="1940525"/>
    <lineage>
        <taxon>Bacteria</taxon>
        <taxon>Pseudomonadati</taxon>
        <taxon>Bacteroidota</taxon>
        <taxon>Bacteroidia</taxon>
        <taxon>Marinilabiliales</taxon>
        <taxon>Marinifilaceae</taxon>
        <taxon>Labilibaculum</taxon>
    </lineage>
</organism>
<dbReference type="InterPro" id="IPR052345">
    <property type="entry name" value="Rad_response_metalloprotease"/>
</dbReference>
<dbReference type="Gene3D" id="1.10.10.2910">
    <property type="match status" value="1"/>
</dbReference>
<dbReference type="PROSITE" id="PS50943">
    <property type="entry name" value="HTH_CROC1"/>
    <property type="match status" value="1"/>
</dbReference>
<sequence length="350" mass="40396">MKETFAKRLYSARKMLGISMDELVKRINGAVSKNAISKYEKGLMMPNSTVLIALCNALNVKPDYLFRTFNLELSEFDFRKKSKLTKGKLESIKEIVKDKIERYIELENILGIDAEFKNVLSNIVIESNKDVDKAIAEIRNYWGIGVNSIHNVIQLLEDKEVKVIEIDAPMEFDGLCAWANDKYPIIVLNKNFPPERKRFTALHELAHLLLNIEKSTDDKVREKLCNYFSSSLLIDNEVVAKLFSLKRKNISFNELKYVQQNYGVSIPALMYRLQEMKIVSESQYKSFYFKQNNSDYKAMINESRYSSVEKSNRFKRLIHFALSKELISVSKAAALSGKELSELLELQRVA</sequence>
<dbReference type="CDD" id="cd00093">
    <property type="entry name" value="HTH_XRE"/>
    <property type="match status" value="1"/>
</dbReference>
<protein>
    <recommendedName>
        <fullName evidence="2">HTH cro/C1-type domain-containing protein</fullName>
    </recommendedName>
</protein>
<accession>A0A2N3I821</accession>
<dbReference type="Gene3D" id="1.10.260.40">
    <property type="entry name" value="lambda repressor-like DNA-binding domains"/>
    <property type="match status" value="1"/>
</dbReference>
<dbReference type="PANTHER" id="PTHR43236:SF1">
    <property type="entry name" value="BLL7220 PROTEIN"/>
    <property type="match status" value="1"/>
</dbReference>
<feature type="domain" description="HTH cro/C1-type" evidence="2">
    <location>
        <begin position="9"/>
        <end position="65"/>
    </location>
</feature>
<dbReference type="Pfam" id="PF06114">
    <property type="entry name" value="Peptidase_M78"/>
    <property type="match status" value="1"/>
</dbReference>
<keyword evidence="4" id="KW-1185">Reference proteome</keyword>
<evidence type="ECO:0000313" key="4">
    <source>
        <dbReference type="Proteomes" id="UP000233618"/>
    </source>
</evidence>
<reference evidence="3 4" key="1">
    <citation type="journal article" date="2017" name="Front. Microbiol.">
        <title>Labilibaculum manganireducens gen. nov., sp. nov. and Labilibaculum filiforme sp. nov., Novel Bacteroidetes Isolated from Subsurface Sediments of the Baltic Sea.</title>
        <authorList>
            <person name="Vandieken V."/>
            <person name="Marshall I.P."/>
            <person name="Niemann H."/>
            <person name="Engelen B."/>
            <person name="Cypionka H."/>
        </authorList>
    </citation>
    <scope>NUCLEOTIDE SEQUENCE [LARGE SCALE GENOMIC DNA]</scope>
    <source>
        <strain evidence="3 4">59.10-2M</strain>
    </source>
</reference>
<dbReference type="GO" id="GO:0003677">
    <property type="term" value="F:DNA binding"/>
    <property type="evidence" value="ECO:0007669"/>
    <property type="project" value="InterPro"/>
</dbReference>
<proteinExistence type="inferred from homology"/>
<dbReference type="InterPro" id="IPR010359">
    <property type="entry name" value="IrrE_HExxH"/>
</dbReference>
<name>A0A2N3I821_9BACT</name>
<dbReference type="Pfam" id="PF01381">
    <property type="entry name" value="HTH_3"/>
    <property type="match status" value="1"/>
</dbReference>
<evidence type="ECO:0000259" key="2">
    <source>
        <dbReference type="PROSITE" id="PS50943"/>
    </source>
</evidence>
<evidence type="ECO:0000313" key="3">
    <source>
        <dbReference type="EMBL" id="PKQ66393.1"/>
    </source>
</evidence>
<dbReference type="SMART" id="SM00530">
    <property type="entry name" value="HTH_XRE"/>
    <property type="match status" value="1"/>
</dbReference>
<dbReference type="AlphaFoldDB" id="A0A2N3I821"/>
<dbReference type="InterPro" id="IPR001387">
    <property type="entry name" value="Cro/C1-type_HTH"/>
</dbReference>